<dbReference type="PANTHER" id="PTHR38850:SF2">
    <property type="entry name" value="CERATO-PLATANIN"/>
    <property type="match status" value="1"/>
</dbReference>
<protein>
    <submittedName>
        <fullName evidence="1">Uncharacterized protein</fullName>
    </submittedName>
</protein>
<dbReference type="Proteomes" id="UP000800036">
    <property type="component" value="Unassembled WGS sequence"/>
</dbReference>
<keyword evidence="2" id="KW-1185">Reference proteome</keyword>
<dbReference type="EMBL" id="ML976662">
    <property type="protein sequence ID" value="KAF1977925.1"/>
    <property type="molecule type" value="Genomic_DNA"/>
</dbReference>
<accession>A0A6A5VM26</accession>
<dbReference type="PANTHER" id="PTHR38850">
    <property type="entry name" value="CERATO-PLATANIN"/>
    <property type="match status" value="1"/>
</dbReference>
<reference evidence="1" key="1">
    <citation type="journal article" date="2020" name="Stud. Mycol.">
        <title>101 Dothideomycetes genomes: a test case for predicting lifestyles and emergence of pathogens.</title>
        <authorList>
            <person name="Haridas S."/>
            <person name="Albert R."/>
            <person name="Binder M."/>
            <person name="Bloem J."/>
            <person name="Labutti K."/>
            <person name="Salamov A."/>
            <person name="Andreopoulos B."/>
            <person name="Baker S."/>
            <person name="Barry K."/>
            <person name="Bills G."/>
            <person name="Bluhm B."/>
            <person name="Cannon C."/>
            <person name="Castanera R."/>
            <person name="Culley D."/>
            <person name="Daum C."/>
            <person name="Ezra D."/>
            <person name="Gonzalez J."/>
            <person name="Henrissat B."/>
            <person name="Kuo A."/>
            <person name="Liang C."/>
            <person name="Lipzen A."/>
            <person name="Lutzoni F."/>
            <person name="Magnuson J."/>
            <person name="Mondo S."/>
            <person name="Nolan M."/>
            <person name="Ohm R."/>
            <person name="Pangilinan J."/>
            <person name="Park H.-J."/>
            <person name="Ramirez L."/>
            <person name="Alfaro M."/>
            <person name="Sun H."/>
            <person name="Tritt A."/>
            <person name="Yoshinaga Y."/>
            <person name="Zwiers L.-H."/>
            <person name="Turgeon B."/>
            <person name="Goodwin S."/>
            <person name="Spatafora J."/>
            <person name="Crous P."/>
            <person name="Grigoriev I."/>
        </authorList>
    </citation>
    <scope>NUCLEOTIDE SEQUENCE</scope>
    <source>
        <strain evidence="1">CBS 107.79</strain>
    </source>
</reference>
<name>A0A6A5VM26_9PLEO</name>
<proteinExistence type="predicted"/>
<feature type="non-terminal residue" evidence="1">
    <location>
        <position position="1"/>
    </location>
</feature>
<gene>
    <name evidence="1" type="ORF">BU23DRAFT_366134</name>
</gene>
<dbReference type="AlphaFoldDB" id="A0A6A5VM26"/>
<dbReference type="OrthoDB" id="5370830at2759"/>
<feature type="non-terminal residue" evidence="1">
    <location>
        <position position="141"/>
    </location>
</feature>
<organism evidence="1 2">
    <name type="scientific">Bimuria novae-zelandiae CBS 107.79</name>
    <dbReference type="NCBI Taxonomy" id="1447943"/>
    <lineage>
        <taxon>Eukaryota</taxon>
        <taxon>Fungi</taxon>
        <taxon>Dikarya</taxon>
        <taxon>Ascomycota</taxon>
        <taxon>Pezizomycotina</taxon>
        <taxon>Dothideomycetes</taxon>
        <taxon>Pleosporomycetidae</taxon>
        <taxon>Pleosporales</taxon>
        <taxon>Massarineae</taxon>
        <taxon>Didymosphaeriaceae</taxon>
        <taxon>Bimuria</taxon>
    </lineage>
</organism>
<evidence type="ECO:0000313" key="1">
    <source>
        <dbReference type="EMBL" id="KAF1977925.1"/>
    </source>
</evidence>
<evidence type="ECO:0000313" key="2">
    <source>
        <dbReference type="Proteomes" id="UP000800036"/>
    </source>
</evidence>
<sequence length="141" mass="15035">TSVVPNSTTQTSGSRNLAKPGKLCIMAHAQFSSVGVVGCLINVNRVAYLPATYALPSCLNYCIKVRANGCSVNLLWIDNSVADGTKPANYDISYDAWNHLISGANAKDAPVYGGGLQATWEWIDNAACAEHLHTRDGKIPI</sequence>